<dbReference type="HOGENOM" id="CLU_1382970_0_0_10"/>
<evidence type="ECO:0000313" key="2">
    <source>
        <dbReference type="Proteomes" id="UP000006330"/>
    </source>
</evidence>
<comment type="caution">
    <text evidence="1">The sequence shown here is derived from an EMBL/GenBank/DDBJ whole genome shotgun (WGS) entry which is preliminary data.</text>
</comment>
<dbReference type="EMBL" id="AGZO01000027">
    <property type="protein sequence ID" value="EKN10635.1"/>
    <property type="molecule type" value="Genomic_DNA"/>
</dbReference>
<dbReference type="RefSeq" id="WP_007657076.1">
    <property type="nucleotide sequence ID" value="NZ_JH976474.1"/>
</dbReference>
<protein>
    <submittedName>
        <fullName evidence="1">Uncharacterized protein</fullName>
    </submittedName>
</protein>
<reference evidence="1 2" key="1">
    <citation type="submission" date="2012-02" db="EMBL/GenBank/DDBJ databases">
        <title>The Genome Sequence of Parabacteroides goldsteinii CL02T12C30.</title>
        <authorList>
            <consortium name="The Broad Institute Genome Sequencing Platform"/>
            <person name="Earl A."/>
            <person name="Ward D."/>
            <person name="Feldgarden M."/>
            <person name="Gevers D."/>
            <person name="Zitomersky N.L."/>
            <person name="Coyne M.J."/>
            <person name="Comstock L.E."/>
            <person name="Young S.K."/>
            <person name="Zeng Q."/>
            <person name="Gargeya S."/>
            <person name="Fitzgerald M."/>
            <person name="Haas B."/>
            <person name="Abouelleil A."/>
            <person name="Alvarado L."/>
            <person name="Arachchi H.M."/>
            <person name="Berlin A."/>
            <person name="Chapman S.B."/>
            <person name="Gearin G."/>
            <person name="Goldberg J."/>
            <person name="Griggs A."/>
            <person name="Gujja S."/>
            <person name="Hansen M."/>
            <person name="Heiman D."/>
            <person name="Howarth C."/>
            <person name="Larimer J."/>
            <person name="Lui A."/>
            <person name="MacDonald P.J.P."/>
            <person name="McCowen C."/>
            <person name="Montmayeur A."/>
            <person name="Murphy C."/>
            <person name="Neiman D."/>
            <person name="Pearson M."/>
            <person name="Priest M."/>
            <person name="Roberts A."/>
            <person name="Saif S."/>
            <person name="Shea T."/>
            <person name="Sisk P."/>
            <person name="Stolte C."/>
            <person name="Sykes S."/>
            <person name="Wortman J."/>
            <person name="Nusbaum C."/>
            <person name="Birren B."/>
        </authorList>
    </citation>
    <scope>NUCLEOTIDE SEQUENCE [LARGE SCALE GENOMIC DNA]</scope>
    <source>
        <strain evidence="1 2">CL02T12C30</strain>
    </source>
</reference>
<dbReference type="PATRIC" id="fig|999418.3.peg.4047"/>
<proteinExistence type="predicted"/>
<dbReference type="AlphaFoldDB" id="K5ZH99"/>
<gene>
    <name evidence="1" type="ORF">HMPREF1076_03973</name>
</gene>
<name>K5ZH99_9BACT</name>
<organism evidence="1 2">
    <name type="scientific">Parabacteroides goldsteinii CL02T12C30</name>
    <dbReference type="NCBI Taxonomy" id="999418"/>
    <lineage>
        <taxon>Bacteria</taxon>
        <taxon>Pseudomonadati</taxon>
        <taxon>Bacteroidota</taxon>
        <taxon>Bacteroidia</taxon>
        <taxon>Bacteroidales</taxon>
        <taxon>Tannerellaceae</taxon>
        <taxon>Parabacteroides</taxon>
    </lineage>
</organism>
<evidence type="ECO:0000313" key="1">
    <source>
        <dbReference type="EMBL" id="EKN10635.1"/>
    </source>
</evidence>
<accession>K5ZH99</accession>
<sequence length="197" mass="23106">MTTYKEIEAYYKDLEEAYNSKQESNRFNKDRSHNATIFRFMLDKSKEIYMFCGELSILRCGFKEHVVKDCGESDGEKIMKAMYDSFTRFLSDDGKKIHIILEKSASSDFVSDLVPKDFFMKALKRRQIELRALGDNLTSKEGLDHFTFTDTQIVRIEQNKIEHSAICTMNEVQYFNKIKTTFDNLNRFAVPVNCYND</sequence>
<dbReference type="Proteomes" id="UP000006330">
    <property type="component" value="Unassembled WGS sequence"/>
</dbReference>